<evidence type="ECO:0000256" key="7">
    <source>
        <dbReference type="ARBA" id="ARBA00022723"/>
    </source>
</evidence>
<comment type="caution">
    <text evidence="14">The sequence shown here is derived from an EMBL/GenBank/DDBJ whole genome shotgun (WGS) entry which is preliminary data.</text>
</comment>
<dbReference type="GO" id="GO:0034628">
    <property type="term" value="P:'de novo' NAD+ biosynthetic process from L-aspartate"/>
    <property type="evidence" value="ECO:0007669"/>
    <property type="project" value="TreeGrafter"/>
</dbReference>
<keyword evidence="9 12" id="KW-0411">Iron-sulfur</keyword>
<evidence type="ECO:0000313" key="14">
    <source>
        <dbReference type="EMBL" id="GEQ97358.1"/>
    </source>
</evidence>
<keyword evidence="13" id="KW-0812">Transmembrane</keyword>
<dbReference type="Proteomes" id="UP000322084">
    <property type="component" value="Unassembled WGS sequence"/>
</dbReference>
<evidence type="ECO:0000256" key="9">
    <source>
        <dbReference type="ARBA" id="ARBA00023014"/>
    </source>
</evidence>
<dbReference type="GO" id="GO:0005829">
    <property type="term" value="C:cytosol"/>
    <property type="evidence" value="ECO:0007669"/>
    <property type="project" value="TreeGrafter"/>
</dbReference>
<dbReference type="PANTHER" id="PTHR30573">
    <property type="entry name" value="QUINOLINATE SYNTHETASE A"/>
    <property type="match status" value="1"/>
</dbReference>
<dbReference type="PANTHER" id="PTHR30573:SF0">
    <property type="entry name" value="QUINOLINATE SYNTHASE, CHLOROPLASTIC"/>
    <property type="match status" value="1"/>
</dbReference>
<feature type="binding site" evidence="12">
    <location>
        <position position="146"/>
    </location>
    <ligand>
        <name>iminosuccinate</name>
        <dbReference type="ChEBI" id="CHEBI:77875"/>
    </ligand>
</feature>
<dbReference type="InterPro" id="IPR003473">
    <property type="entry name" value="NadA"/>
</dbReference>
<comment type="subcellular location">
    <subcellularLocation>
        <location evidence="12">Cytoplasm</location>
    </subcellularLocation>
</comment>
<dbReference type="EMBL" id="BKCL01000002">
    <property type="protein sequence ID" value="GEQ97358.1"/>
    <property type="molecule type" value="Genomic_DNA"/>
</dbReference>
<dbReference type="Pfam" id="PF02445">
    <property type="entry name" value="NadA"/>
    <property type="match status" value="1"/>
</dbReference>
<evidence type="ECO:0000256" key="5">
    <source>
        <dbReference type="ARBA" id="ARBA00022642"/>
    </source>
</evidence>
<evidence type="ECO:0000256" key="10">
    <source>
        <dbReference type="ARBA" id="ARBA00050125"/>
    </source>
</evidence>
<feature type="binding site" evidence="12">
    <location>
        <position position="232"/>
    </location>
    <ligand>
        <name>iminosuccinate</name>
        <dbReference type="ChEBI" id="CHEBI:77875"/>
    </ligand>
</feature>
<evidence type="ECO:0000256" key="13">
    <source>
        <dbReference type="SAM" id="Phobius"/>
    </source>
</evidence>
<feature type="transmembrane region" description="Helical" evidence="13">
    <location>
        <begin position="384"/>
        <end position="404"/>
    </location>
</feature>
<dbReference type="FunFam" id="3.40.50.10800:FF:000001">
    <property type="entry name" value="Quinolinate synthase A"/>
    <property type="match status" value="1"/>
</dbReference>
<evidence type="ECO:0000256" key="2">
    <source>
        <dbReference type="ARBA" id="ARBA00005065"/>
    </source>
</evidence>
<comment type="similarity">
    <text evidence="12">Belongs to the quinolinate synthase family. Type 2 subfamily.</text>
</comment>
<dbReference type="SUPFAM" id="SSF142754">
    <property type="entry name" value="NadA-like"/>
    <property type="match status" value="1"/>
</dbReference>
<keyword evidence="12" id="KW-0963">Cytoplasm</keyword>
<evidence type="ECO:0000256" key="12">
    <source>
        <dbReference type="HAMAP-Rule" id="MF_00568"/>
    </source>
</evidence>
<dbReference type="GO" id="GO:0051539">
    <property type="term" value="F:4 iron, 4 sulfur cluster binding"/>
    <property type="evidence" value="ECO:0007669"/>
    <property type="project" value="UniProtKB-KW"/>
</dbReference>
<evidence type="ECO:0000256" key="11">
    <source>
        <dbReference type="ARBA" id="ARBA00073059"/>
    </source>
</evidence>
<comment type="function">
    <text evidence="1 12">Catalyzes the condensation of iminoaspartate with dihydroxyacetone phosphate to form quinolinate.</text>
</comment>
<evidence type="ECO:0000256" key="1">
    <source>
        <dbReference type="ARBA" id="ARBA00003791"/>
    </source>
</evidence>
<reference evidence="14 15" key="1">
    <citation type="submission" date="2019-09" db="EMBL/GenBank/DDBJ databases">
        <title>NBRP : Genome information of microbial organism related human and environment.</title>
        <authorList>
            <person name="Hattori M."/>
            <person name="Oshima K."/>
            <person name="Inaba H."/>
            <person name="Suda W."/>
            <person name="Sakamoto M."/>
            <person name="Iino T."/>
            <person name="Kitahara M."/>
            <person name="Oshida Y."/>
            <person name="Iida T."/>
            <person name="Kudo T."/>
            <person name="Itoh T."/>
            <person name="Ohkuma M."/>
        </authorList>
    </citation>
    <scope>NUCLEOTIDE SEQUENCE [LARGE SCALE GENOMIC DNA]</scope>
    <source>
        <strain evidence="14 15">Hi-2</strain>
    </source>
</reference>
<accession>A0A5A7MQX5</accession>
<dbReference type="HAMAP" id="MF_00568">
    <property type="entry name" value="NadA_type2"/>
    <property type="match status" value="1"/>
</dbReference>
<comment type="pathway">
    <text evidence="2 12">Cofactor biosynthesis; NAD(+) biosynthesis; quinolinate from iminoaspartate: step 1/1.</text>
</comment>
<dbReference type="GO" id="GO:0008987">
    <property type="term" value="F:quinolinate synthetase A activity"/>
    <property type="evidence" value="ECO:0007669"/>
    <property type="project" value="UniProtKB-UniRule"/>
</dbReference>
<dbReference type="EC" id="2.5.1.72" evidence="3 12"/>
<keyword evidence="4 12" id="KW-0004">4Fe-4S</keyword>
<evidence type="ECO:0000313" key="15">
    <source>
        <dbReference type="Proteomes" id="UP000322084"/>
    </source>
</evidence>
<comment type="cofactor">
    <cofactor evidence="12">
        <name>[4Fe-4S] cluster</name>
        <dbReference type="ChEBI" id="CHEBI:49883"/>
    </cofactor>
    <text evidence="12">Binds 1 [4Fe-4S] cluster per subunit.</text>
</comment>
<feature type="binding site" evidence="12">
    <location>
        <position position="283"/>
    </location>
    <ligand>
        <name>[4Fe-4S] cluster</name>
        <dbReference type="ChEBI" id="CHEBI:49883"/>
    </ligand>
</feature>
<evidence type="ECO:0000256" key="3">
    <source>
        <dbReference type="ARBA" id="ARBA00012669"/>
    </source>
</evidence>
<dbReference type="UniPathway" id="UPA00253">
    <property type="reaction ID" value="UER00327"/>
</dbReference>
<organism evidence="14 15">
    <name type="scientific">Iodidimonas gelatinilytica</name>
    <dbReference type="NCBI Taxonomy" id="1236966"/>
    <lineage>
        <taxon>Bacteria</taxon>
        <taxon>Pseudomonadati</taxon>
        <taxon>Pseudomonadota</taxon>
        <taxon>Alphaproteobacteria</taxon>
        <taxon>Iodidimonadales</taxon>
        <taxon>Iodidimonadaceae</taxon>
        <taxon>Iodidimonas</taxon>
    </lineage>
</organism>
<evidence type="ECO:0000256" key="8">
    <source>
        <dbReference type="ARBA" id="ARBA00023004"/>
    </source>
</evidence>
<feature type="binding site" evidence="12">
    <location>
        <position position="41"/>
    </location>
    <ligand>
        <name>iminosuccinate</name>
        <dbReference type="ChEBI" id="CHEBI:77875"/>
    </ligand>
</feature>
<dbReference type="AlphaFoldDB" id="A0A5A7MQX5"/>
<comment type="catalytic activity">
    <reaction evidence="10">
        <text>iminosuccinate + dihydroxyacetone phosphate = quinolinate + phosphate + 2 H2O + H(+)</text>
        <dbReference type="Rhea" id="RHEA:25888"/>
        <dbReference type="ChEBI" id="CHEBI:15377"/>
        <dbReference type="ChEBI" id="CHEBI:15378"/>
        <dbReference type="ChEBI" id="CHEBI:29959"/>
        <dbReference type="ChEBI" id="CHEBI:43474"/>
        <dbReference type="ChEBI" id="CHEBI:57642"/>
        <dbReference type="ChEBI" id="CHEBI:77875"/>
        <dbReference type="EC" id="2.5.1.72"/>
    </reaction>
    <physiologicalReaction direction="left-to-right" evidence="10">
        <dbReference type="Rhea" id="RHEA:25889"/>
    </physiologicalReaction>
</comment>
<keyword evidence="13" id="KW-1133">Transmembrane helix</keyword>
<keyword evidence="7 12" id="KW-0479">Metal-binding</keyword>
<proteinExistence type="inferred from homology"/>
<gene>
    <name evidence="12 14" type="primary">nadA</name>
    <name evidence="14" type="ORF">JCM17844_09950</name>
</gene>
<dbReference type="InterPro" id="IPR036094">
    <property type="entry name" value="NadA_sf"/>
</dbReference>
<evidence type="ECO:0000256" key="6">
    <source>
        <dbReference type="ARBA" id="ARBA00022679"/>
    </source>
</evidence>
<dbReference type="InterPro" id="IPR023066">
    <property type="entry name" value="Quinolinate_synth_type2"/>
</dbReference>
<feature type="transmembrane region" description="Helical" evidence="13">
    <location>
        <begin position="359"/>
        <end position="378"/>
    </location>
</feature>
<dbReference type="NCBIfam" id="TIGR00550">
    <property type="entry name" value="nadA"/>
    <property type="match status" value="1"/>
</dbReference>
<keyword evidence="6 12" id="KW-0808">Transferase</keyword>
<feature type="binding site" evidence="12">
    <location>
        <begin position="215"/>
        <end position="217"/>
    </location>
    <ligand>
        <name>iminosuccinate</name>
        <dbReference type="ChEBI" id="CHEBI:77875"/>
    </ligand>
</feature>
<feature type="binding site" evidence="12">
    <location>
        <position position="58"/>
    </location>
    <ligand>
        <name>iminosuccinate</name>
        <dbReference type="ChEBI" id="CHEBI:77875"/>
    </ligand>
</feature>
<keyword evidence="8 12" id="KW-0408">Iron</keyword>
<name>A0A5A7MQX5_9PROT</name>
<dbReference type="Gene3D" id="3.40.50.10800">
    <property type="entry name" value="NadA-like"/>
    <property type="match status" value="3"/>
</dbReference>
<dbReference type="NCBIfam" id="NF006878">
    <property type="entry name" value="PRK09375.1-2"/>
    <property type="match status" value="1"/>
</dbReference>
<protein>
    <recommendedName>
        <fullName evidence="11 12">Quinolinate synthase</fullName>
        <ecNumber evidence="3 12">2.5.1.72</ecNumber>
    </recommendedName>
</protein>
<evidence type="ECO:0000256" key="4">
    <source>
        <dbReference type="ARBA" id="ARBA00022485"/>
    </source>
</evidence>
<sequence>MDDIALDPFEPSPAPKIDPSIDIEAEIHRLRHERNAVILAHYYQDPHIQDIADFVGDSLDLSRKAAATDADVIAFCGVRFMAEVAKILSPEKTVVLPDMRAGCSLEDSCPPQEFAAFRRAHPDHLALTYINCSAAVKAETDIIVTSSNAEAIINQIPLDQKILFAPDRHLGAYLARKSGRDMLLWPGSCIVHERFSERELIKLQAAHPDAPVAAHPECPAHILELADHVGSTSSILTFASDSPAQTIIVATEPHIIHQMQKAQPDKTFIGAPGADGNCNCNMCPFMGMNSMEKLYVALRDLEPQIHLDEDVRKRALRPLQKMLEMSPKSAPMTDVSSIGAERFRVKALEPAVMRLMMRAALFLCAGVLMLLVASSGWLAHDGVFIRVLLVGAIAMNAAGAWYFLRYFLKVVRDIWQH</sequence>
<keyword evidence="5 12" id="KW-0662">Pyridine nucleotide biosynthesis</keyword>
<feature type="binding site" evidence="12">
    <location>
        <begin position="129"/>
        <end position="131"/>
    </location>
    <ligand>
        <name>iminosuccinate</name>
        <dbReference type="ChEBI" id="CHEBI:77875"/>
    </ligand>
</feature>
<feature type="binding site" evidence="12">
    <location>
        <position position="103"/>
    </location>
    <ligand>
        <name>[4Fe-4S] cluster</name>
        <dbReference type="ChEBI" id="CHEBI:49883"/>
    </ligand>
</feature>
<dbReference type="GO" id="GO:0046872">
    <property type="term" value="F:metal ion binding"/>
    <property type="evidence" value="ECO:0007669"/>
    <property type="project" value="UniProtKB-KW"/>
</dbReference>
<feature type="binding site" evidence="12">
    <location>
        <position position="189"/>
    </location>
    <ligand>
        <name>[4Fe-4S] cluster</name>
        <dbReference type="ChEBI" id="CHEBI:49883"/>
    </ligand>
</feature>
<keyword evidence="13" id="KW-0472">Membrane</keyword>